<reference evidence="1" key="1">
    <citation type="journal article" name="BMC Genomics">
        <title>Long-read sequencing and de novo genome assembly of marine medaka (Oryzias melastigma).</title>
        <authorList>
            <person name="Liang P."/>
            <person name="Saqib H.S.A."/>
            <person name="Ni X."/>
            <person name="Shen Y."/>
        </authorList>
    </citation>
    <scope>NUCLEOTIDE SEQUENCE</scope>
    <source>
        <strain evidence="1">Bigg-433</strain>
    </source>
</reference>
<sequence length="209" mass="23668">MLKISSVHQKLETPADPTANFFKLLTSREALKVKTLQLNSVQHVLYRGLQQDQDLPLEKPLLKPGLSRGCERGECILTISSSPGGYCEQRYIVLQHGNMVRLLPSALPPRLTNEARGANRAAHERWDRKICLSRTHSHVYLMHTSLCRKKKGGGEGKESSFPAPFTGYFSDKEIRLKHQMKFFKSPGDGWKDKKGDGFCQVFLCWDGLK</sequence>
<dbReference type="EMBL" id="WKFB01000292">
    <property type="protein sequence ID" value="KAF6728135.1"/>
    <property type="molecule type" value="Genomic_DNA"/>
</dbReference>
<accession>A0A834F7U3</accession>
<dbReference type="Proteomes" id="UP000646548">
    <property type="component" value="Unassembled WGS sequence"/>
</dbReference>
<comment type="caution">
    <text evidence="1">The sequence shown here is derived from an EMBL/GenBank/DDBJ whole genome shotgun (WGS) entry which is preliminary data.</text>
</comment>
<protein>
    <submittedName>
        <fullName evidence="1">Uncharacterized protein</fullName>
    </submittedName>
</protein>
<organism evidence="1 2">
    <name type="scientific">Oryzias melastigma</name>
    <name type="common">Marine medaka</name>
    <dbReference type="NCBI Taxonomy" id="30732"/>
    <lineage>
        <taxon>Eukaryota</taxon>
        <taxon>Metazoa</taxon>
        <taxon>Chordata</taxon>
        <taxon>Craniata</taxon>
        <taxon>Vertebrata</taxon>
        <taxon>Euteleostomi</taxon>
        <taxon>Actinopterygii</taxon>
        <taxon>Neopterygii</taxon>
        <taxon>Teleostei</taxon>
        <taxon>Neoteleostei</taxon>
        <taxon>Acanthomorphata</taxon>
        <taxon>Ovalentaria</taxon>
        <taxon>Atherinomorphae</taxon>
        <taxon>Beloniformes</taxon>
        <taxon>Adrianichthyidae</taxon>
        <taxon>Oryziinae</taxon>
        <taxon>Oryzias</taxon>
    </lineage>
</organism>
<gene>
    <name evidence="1" type="ORF">FQA47_022428</name>
</gene>
<evidence type="ECO:0000313" key="1">
    <source>
        <dbReference type="EMBL" id="KAF6728135.1"/>
    </source>
</evidence>
<dbReference type="AlphaFoldDB" id="A0A834F7U3"/>
<proteinExistence type="predicted"/>
<evidence type="ECO:0000313" key="2">
    <source>
        <dbReference type="Proteomes" id="UP000646548"/>
    </source>
</evidence>
<name>A0A834F7U3_ORYME</name>